<dbReference type="InterPro" id="IPR052052">
    <property type="entry name" value="Polysaccharide_Lyase_9"/>
</dbReference>
<dbReference type="InterPro" id="IPR006626">
    <property type="entry name" value="PbH1"/>
</dbReference>
<dbReference type="SUPFAM" id="SSF51126">
    <property type="entry name" value="Pectin lyase-like"/>
    <property type="match status" value="1"/>
</dbReference>
<sequence>MSGRFPLRGFWWACWLVPVANAATFYVAPTGGGTNSPSAGTSPANPFATVAYAAGRVAPGDEIVLLPGTYRNPTYGQTPLDIWKLEETVRVNNLNGTAAAWITIRAQTPGTVLMQGDGDAIFQLRNSSYVRVSGLTIEGEVDRIPVVLAKQYQFAYKDADGVVRYRVDPSLTDEQIAALTNLPVLDFAQRPSYFSTTGLLVQNSHHVEITDCTVHHLPGAGVRLQGIDHTKALRNTVHDCSRRSAVGTHGFVVQGGTNLLNDGFTGTRIELSANTVYDNYNEIYSWSELKTFINPQIDEGKGLTVQKTTAAISGWNIGRILIANNVCDGNGFSGIHLNGAQRVDIVNNTCFNNQRSGSGPNTGISVQDGADVTVRNNITVAVNDFGGRALSAGSTTGLVVENNVVQGTVTPEISAVAVATVSGDPRFVDASARVYRLRPDSPAIGLALPAYAPSVDHDGAARTPPPDAGALEFIPSALQLWRLQYFGTMVNAGTAADGSDANGSGTANLADFACGLPPVGAAILPAAFDAAAGTIQRPGMPSVFPASAADGGRRVMYFTRRKDRAALGLSYTLEAGMDLQAWHPVPESAAPGPSEAKLAVVAADANHEIVKALLPDTTAEGAARFFRVKIGNPSGE</sequence>
<dbReference type="GO" id="GO:0016837">
    <property type="term" value="F:carbon-oxygen lyase activity, acting on polysaccharides"/>
    <property type="evidence" value="ECO:0007669"/>
    <property type="project" value="TreeGrafter"/>
</dbReference>
<keyword evidence="3 4" id="KW-0732">Signal</keyword>
<dbReference type="Gene3D" id="2.160.20.10">
    <property type="entry name" value="Single-stranded right-handed beta-helix, Pectin lyase-like"/>
    <property type="match status" value="1"/>
</dbReference>
<comment type="subcellular location">
    <subcellularLocation>
        <location evidence="1">Secreted</location>
    </subcellularLocation>
</comment>
<evidence type="ECO:0000256" key="2">
    <source>
        <dbReference type="ARBA" id="ARBA00022525"/>
    </source>
</evidence>
<evidence type="ECO:0000313" key="6">
    <source>
        <dbReference type="EMBL" id="QUE53154.1"/>
    </source>
</evidence>
<evidence type="ECO:0000256" key="4">
    <source>
        <dbReference type="SAM" id="SignalP"/>
    </source>
</evidence>
<dbReference type="EMBL" id="CP073100">
    <property type="protein sequence ID" value="QUE53154.1"/>
    <property type="molecule type" value="Genomic_DNA"/>
</dbReference>
<organism evidence="6 7">
    <name type="scientific">Luteolibacter ambystomatis</name>
    <dbReference type="NCBI Taxonomy" id="2824561"/>
    <lineage>
        <taxon>Bacteria</taxon>
        <taxon>Pseudomonadati</taxon>
        <taxon>Verrucomicrobiota</taxon>
        <taxon>Verrucomicrobiia</taxon>
        <taxon>Verrucomicrobiales</taxon>
        <taxon>Verrucomicrobiaceae</taxon>
        <taxon>Luteolibacter</taxon>
    </lineage>
</organism>
<evidence type="ECO:0000256" key="3">
    <source>
        <dbReference type="ARBA" id="ARBA00022729"/>
    </source>
</evidence>
<gene>
    <name evidence="6" type="ORF">KBB96_09700</name>
</gene>
<dbReference type="PANTHER" id="PTHR40088:SF2">
    <property type="entry name" value="SECRETED SUGAR HYDROLASE"/>
    <property type="match status" value="1"/>
</dbReference>
<dbReference type="PANTHER" id="PTHR40088">
    <property type="entry name" value="PECTATE LYASE (EUROFUNG)"/>
    <property type="match status" value="1"/>
</dbReference>
<feature type="chain" id="PRO_5037698954" evidence="4">
    <location>
        <begin position="23"/>
        <end position="636"/>
    </location>
</feature>
<protein>
    <submittedName>
        <fullName evidence="6">Right-handed parallel beta-helix repeat-containing protein</fullName>
    </submittedName>
</protein>
<accession>A0A975PGW7</accession>
<keyword evidence="7" id="KW-1185">Reference proteome</keyword>
<dbReference type="Pfam" id="PF13229">
    <property type="entry name" value="Beta_helix"/>
    <property type="match status" value="1"/>
</dbReference>
<dbReference type="AlphaFoldDB" id="A0A975PGW7"/>
<dbReference type="SMART" id="SM00710">
    <property type="entry name" value="PbH1"/>
    <property type="match status" value="5"/>
</dbReference>
<feature type="domain" description="Right handed beta helix" evidence="5">
    <location>
        <begin position="198"/>
        <end position="404"/>
    </location>
</feature>
<reference evidence="6" key="1">
    <citation type="submission" date="2021-04" db="EMBL/GenBank/DDBJ databases">
        <title>Luteolibacter sp. 32A isolated from the skin of an Anderson's salamander (Ambystoma andersonii).</title>
        <authorList>
            <person name="Spergser J."/>
            <person name="Busse H.-J."/>
        </authorList>
    </citation>
    <scope>NUCLEOTIDE SEQUENCE</scope>
    <source>
        <strain evidence="6">32A</strain>
    </source>
</reference>
<dbReference type="RefSeq" id="WP_211634498.1">
    <property type="nucleotide sequence ID" value="NZ_CP073100.1"/>
</dbReference>
<evidence type="ECO:0000259" key="5">
    <source>
        <dbReference type="Pfam" id="PF13229"/>
    </source>
</evidence>
<keyword evidence="2" id="KW-0964">Secreted</keyword>
<dbReference type="InterPro" id="IPR011050">
    <property type="entry name" value="Pectin_lyase_fold/virulence"/>
</dbReference>
<evidence type="ECO:0000313" key="7">
    <source>
        <dbReference type="Proteomes" id="UP000676169"/>
    </source>
</evidence>
<proteinExistence type="predicted"/>
<dbReference type="Proteomes" id="UP000676169">
    <property type="component" value="Chromosome"/>
</dbReference>
<evidence type="ECO:0000256" key="1">
    <source>
        <dbReference type="ARBA" id="ARBA00004613"/>
    </source>
</evidence>
<dbReference type="GO" id="GO:0005576">
    <property type="term" value="C:extracellular region"/>
    <property type="evidence" value="ECO:0007669"/>
    <property type="project" value="UniProtKB-SubCell"/>
</dbReference>
<dbReference type="KEGG" id="lamb:KBB96_09700"/>
<feature type="signal peptide" evidence="4">
    <location>
        <begin position="1"/>
        <end position="22"/>
    </location>
</feature>
<name>A0A975PGW7_9BACT</name>
<dbReference type="InterPro" id="IPR012334">
    <property type="entry name" value="Pectin_lyas_fold"/>
</dbReference>
<dbReference type="InterPro" id="IPR039448">
    <property type="entry name" value="Beta_helix"/>
</dbReference>